<protein>
    <submittedName>
        <fullName evidence="3">Uncharacterized protein</fullName>
    </submittedName>
</protein>
<keyword evidence="5" id="KW-1185">Reference proteome</keyword>
<sequence length="198" mass="21285">MSDDSDGRNTLSVDDFVEYCRTQAGLLTGHVETMREEADDLLDDIDEDMAEIRSRLESQSSGVNGTATPSAGTTGATGVGSETDETDLDEIEALENDVEEKQFLVEAKQTRMEAFQQLAADYTDLAAELQSEAADGQAALERVIRFEAETDAPVYFEERETMYEAAAAAGSADDPAESADESDANDGDQSGDGTKTNR</sequence>
<dbReference type="eggNOG" id="arCOG09027">
    <property type="taxonomic scope" value="Archaea"/>
</dbReference>
<dbReference type="OrthoDB" id="343088at2157"/>
<keyword evidence="1" id="KW-0175">Coiled coil</keyword>
<dbReference type="AlphaFoldDB" id="D3SSB6"/>
<reference evidence="3" key="4">
    <citation type="submission" date="2016-09" db="EMBL/GenBank/DDBJ databases">
        <authorList>
            <person name="Pfeiffer F."/>
        </authorList>
    </citation>
    <scope>NUCLEOTIDE SEQUENCE</scope>
    <source>
        <strain evidence="3">ATCC 43099</strain>
    </source>
</reference>
<dbReference type="PATRIC" id="fig|547559.17.peg.3714"/>
<dbReference type="RefSeq" id="WP_004217177.1">
    <property type="nucleotide sequence ID" value="NC_013922.1"/>
</dbReference>
<dbReference type="EMBL" id="CP001932">
    <property type="protein sequence ID" value="ADD04842.1"/>
    <property type="molecule type" value="Genomic_DNA"/>
</dbReference>
<evidence type="ECO:0000256" key="1">
    <source>
        <dbReference type="SAM" id="Coils"/>
    </source>
</evidence>
<dbReference type="EMBL" id="AOHS01000059">
    <property type="protein sequence ID" value="ELY24428.1"/>
    <property type="molecule type" value="Genomic_DNA"/>
</dbReference>
<reference evidence="3 5" key="2">
    <citation type="journal article" date="2012" name="BMC Genomics">
        <title>A comparative genomics perspective on the genetic content of the alkaliphilic haloarchaeon Natrialba magadii ATCC 43099T.</title>
        <authorList>
            <person name="Siddaramappa S."/>
            <person name="Challacombe J.F."/>
            <person name="Decastro R.E."/>
            <person name="Pfeiffer F."/>
            <person name="Sastre D.E."/>
            <person name="Gimenez M.I."/>
            <person name="Paggi R.A."/>
            <person name="Detter J.C."/>
            <person name="Davenport K.W."/>
            <person name="Goodwin L.A."/>
            <person name="Kyrpides N."/>
            <person name="Tapia R."/>
            <person name="Pitluck S."/>
            <person name="Lucas S."/>
            <person name="Woyke T."/>
            <person name="Maupin-Furlow J.A."/>
        </authorList>
    </citation>
    <scope>NUCLEOTIDE SEQUENCE [LARGE SCALE GENOMIC DNA]</scope>
    <source>
        <strain evidence="3">ATCC 43099</strain>
        <strain evidence="5">ATCC 43099 / DSM 3394 / CCM 3739 / CIP 104546 / IAM 13178 / JCM 8861 / NBRC 102185 / NCIMB 2190 / MS3</strain>
    </source>
</reference>
<feature type="compositionally biased region" description="Low complexity" evidence="2">
    <location>
        <begin position="65"/>
        <end position="80"/>
    </location>
</feature>
<feature type="region of interest" description="Disordered" evidence="2">
    <location>
        <begin position="165"/>
        <end position="198"/>
    </location>
</feature>
<organism evidence="3 5">
    <name type="scientific">Natrialba magadii (strain ATCC 43099 / DSM 3394 / CCM 3739 / CIP 104546 / IAM 13178 / JCM 8861 / NBRC 102185 / NCIMB 2190 / MS3)</name>
    <name type="common">Natronobacterium magadii</name>
    <dbReference type="NCBI Taxonomy" id="547559"/>
    <lineage>
        <taxon>Archaea</taxon>
        <taxon>Methanobacteriati</taxon>
        <taxon>Methanobacteriota</taxon>
        <taxon>Stenosarchaea group</taxon>
        <taxon>Halobacteria</taxon>
        <taxon>Halobacteriales</taxon>
        <taxon>Natrialbaceae</taxon>
        <taxon>Natrialba</taxon>
    </lineage>
</organism>
<reference evidence="4 6" key="3">
    <citation type="journal article" date="2014" name="PLoS Genet.">
        <title>Phylogenetically driven sequencing of extremely halophilic archaea reveals strategies for static and dynamic osmo-response.</title>
        <authorList>
            <person name="Becker E.A."/>
            <person name="Seitzer P.M."/>
            <person name="Tritt A."/>
            <person name="Larsen D."/>
            <person name="Krusor M."/>
            <person name="Yao A.I."/>
            <person name="Wu D."/>
            <person name="Madern D."/>
            <person name="Eisen J.A."/>
            <person name="Darling A.E."/>
            <person name="Facciotti M.T."/>
        </authorList>
    </citation>
    <scope>NUCLEOTIDE SEQUENCE [LARGE SCALE GENOMIC DNA]</scope>
    <source>
        <strain evidence="6">ATCC 43099 / DSM 3394 / CCM 3739 / CIP 104546 / IAM 13178 / JCM 8861 / NBRC 102185 / NCIMB 2190 / MS3</strain>
        <strain evidence="4">MS-3</strain>
    </source>
</reference>
<name>D3SSB6_NATMM</name>
<dbReference type="GeneID" id="8824094"/>
<dbReference type="Proteomes" id="UP000011543">
    <property type="component" value="Unassembled WGS sequence"/>
</dbReference>
<reference evidence="5" key="1">
    <citation type="submission" date="2010-02" db="EMBL/GenBank/DDBJ databases">
        <title>Complete sequence of chromosome of Natrialba magadii ATCC 43099.</title>
        <authorList>
            <consortium name="US DOE Joint Genome Institute"/>
            <person name="Lucas S."/>
            <person name="Copeland A."/>
            <person name="Lapidus A."/>
            <person name="Cheng J.-F."/>
            <person name="Bruce D."/>
            <person name="Goodwin L."/>
            <person name="Pitluck S."/>
            <person name="Davenport K."/>
            <person name="Saunders E."/>
            <person name="Detter J.C."/>
            <person name="Han C."/>
            <person name="Tapia R."/>
            <person name="Land M."/>
            <person name="Hauser L."/>
            <person name="Kyrpides N."/>
            <person name="Mikhailova N."/>
            <person name="De Castro R.E."/>
            <person name="Maupin-Furlow J.A."/>
            <person name="Woyke T."/>
        </authorList>
    </citation>
    <scope>NUCLEOTIDE SEQUENCE [LARGE SCALE GENOMIC DNA]</scope>
    <source>
        <strain evidence="5">ATCC 43099 / DSM 3394 / CCM 3739 / CIP 104546 / IAM 13178 / JCM 8861 / NBRC 102185 / NCIMB 2190 / MS3</strain>
    </source>
</reference>
<evidence type="ECO:0000313" key="6">
    <source>
        <dbReference type="Proteomes" id="UP000011543"/>
    </source>
</evidence>
<accession>D3SSB6</accession>
<evidence type="ECO:0000256" key="2">
    <source>
        <dbReference type="SAM" id="MobiDB-lite"/>
    </source>
</evidence>
<dbReference type="Proteomes" id="UP000001879">
    <property type="component" value="Chromosome"/>
</dbReference>
<gene>
    <name evidence="3" type="ordered locus">Nmag_1262</name>
    <name evidence="4" type="ORF">C500_18835</name>
</gene>
<dbReference type="HOGENOM" id="CLU_1607206_0_0_2"/>
<dbReference type="PaxDb" id="547559-Nmag_1262"/>
<feature type="compositionally biased region" description="Acidic residues" evidence="2">
    <location>
        <begin position="174"/>
        <end position="186"/>
    </location>
</feature>
<evidence type="ECO:0000313" key="4">
    <source>
        <dbReference type="EMBL" id="ELY24428.1"/>
    </source>
</evidence>
<evidence type="ECO:0000313" key="5">
    <source>
        <dbReference type="Proteomes" id="UP000001879"/>
    </source>
</evidence>
<proteinExistence type="predicted"/>
<feature type="coiled-coil region" evidence="1">
    <location>
        <begin position="91"/>
        <end position="132"/>
    </location>
</feature>
<feature type="region of interest" description="Disordered" evidence="2">
    <location>
        <begin position="45"/>
        <end position="84"/>
    </location>
</feature>
<evidence type="ECO:0000313" key="3">
    <source>
        <dbReference type="EMBL" id="ADD04842.1"/>
    </source>
</evidence>
<dbReference type="KEGG" id="nmg:Nmag_1262"/>